<evidence type="ECO:0000313" key="2">
    <source>
        <dbReference type="Proteomes" id="UP000257136"/>
    </source>
</evidence>
<accession>A0A3E0E701</accession>
<name>A0A3E0E701_9FLAO</name>
<dbReference type="EMBL" id="QUNI01000013">
    <property type="protein sequence ID" value="REG94044.1"/>
    <property type="molecule type" value="Genomic_DNA"/>
</dbReference>
<reference evidence="1 2" key="1">
    <citation type="submission" date="2018-08" db="EMBL/GenBank/DDBJ databases">
        <title>Genomic Encyclopedia of Archaeal and Bacterial Type Strains, Phase II (KMG-II): from individual species to whole genera.</title>
        <authorList>
            <person name="Goeker M."/>
        </authorList>
    </citation>
    <scope>NUCLEOTIDE SEQUENCE [LARGE SCALE GENOMIC DNA]</scope>
    <source>
        <strain evidence="1 2">DSM 100880</strain>
    </source>
</reference>
<sequence>MKTNENKKVDDFIKELKDSSFFRTLTPQKNRDGIYYADIKFARYTHLIYAVQDLLKIALHTLENSGLENSSQIEDPTFHLTSILEIAVQLLPCSEAEGLDSLHELYLEILNDQESKNDKTDNV</sequence>
<dbReference type="OrthoDB" id="1359385at2"/>
<comment type="caution">
    <text evidence="1">The sequence shown here is derived from an EMBL/GenBank/DDBJ whole genome shotgun (WGS) entry which is preliminary data.</text>
</comment>
<protein>
    <submittedName>
        <fullName evidence="1">Uncharacterized protein</fullName>
    </submittedName>
</protein>
<dbReference type="Proteomes" id="UP000257136">
    <property type="component" value="Unassembled WGS sequence"/>
</dbReference>
<keyword evidence="2" id="KW-1185">Reference proteome</keyword>
<proteinExistence type="predicted"/>
<dbReference type="RefSeq" id="WP_115814529.1">
    <property type="nucleotide sequence ID" value="NZ_QUNI01000013.1"/>
</dbReference>
<dbReference type="AlphaFoldDB" id="A0A3E0E701"/>
<gene>
    <name evidence="1" type="ORF">C8P67_1139</name>
</gene>
<evidence type="ECO:0000313" key="1">
    <source>
        <dbReference type="EMBL" id="REG94044.1"/>
    </source>
</evidence>
<organism evidence="1 2">
    <name type="scientific">Flavobacterium aquicola</name>
    <dbReference type="NCBI Taxonomy" id="1682742"/>
    <lineage>
        <taxon>Bacteria</taxon>
        <taxon>Pseudomonadati</taxon>
        <taxon>Bacteroidota</taxon>
        <taxon>Flavobacteriia</taxon>
        <taxon>Flavobacteriales</taxon>
        <taxon>Flavobacteriaceae</taxon>
        <taxon>Flavobacterium</taxon>
    </lineage>
</organism>